<name>A0A8H4Q7S6_9HYPO</name>
<feature type="region of interest" description="Disordered" evidence="6">
    <location>
        <begin position="59"/>
        <end position="119"/>
    </location>
</feature>
<proteinExistence type="predicted"/>
<dbReference type="InterPro" id="IPR013520">
    <property type="entry name" value="Ribonucl_H"/>
</dbReference>
<dbReference type="EMBL" id="JAACLJ010000003">
    <property type="protein sequence ID" value="KAF4589331.1"/>
    <property type="molecule type" value="Genomic_DNA"/>
</dbReference>
<dbReference type="Gene3D" id="3.30.420.10">
    <property type="entry name" value="Ribonuclease H-like superfamily/Ribonuclease H"/>
    <property type="match status" value="1"/>
</dbReference>
<sequence length="382" mass="42971">MADEYGPIAFSSDYLDRLRRLVPAQDELREAAYIVEQLSSQDLEYKRRCVRCSRPMKTRYRTRTHQAPHSAASASTQGPSVSQLKPRAPVMSNTLDELTFPSSSSKKKPDDRNAGKPRCQFHPGTIFRKKWTCCDKHVSSEGCTGEKNHSAIQYAVGELEISWIFYATPAAPTPSQPAAAVVIDCEMGTSFTGESELIRVSVVDYFSRRVLLDRLVLPDVRMSHYNTKFSGISRQMMNDAVRHGNCFLGRDEARIATMKLLSPNTIVVGHALHQDLTSLRWIHPLVIDTLLIEKKRRKVEREAQEAEAAAHGSATQQEKKSEDEKEAAPNREAGMSLKALSKEKLNREIQLKGRGHDSVEDALATRDLLHWYMSHPAKVGRQ</sequence>
<feature type="domain" description="C2H2-type" evidence="7">
    <location>
        <begin position="49"/>
        <end position="69"/>
    </location>
</feature>
<evidence type="ECO:0000256" key="6">
    <source>
        <dbReference type="SAM" id="MobiDB-lite"/>
    </source>
</evidence>
<dbReference type="OrthoDB" id="16516at2759"/>
<dbReference type="GO" id="GO:0000027">
    <property type="term" value="P:ribosomal large subunit assembly"/>
    <property type="evidence" value="ECO:0007669"/>
    <property type="project" value="TreeGrafter"/>
</dbReference>
<keyword evidence="2" id="KW-0540">Nuclease</keyword>
<keyword evidence="9" id="KW-1185">Reference proteome</keyword>
<feature type="compositionally biased region" description="Basic and acidic residues" evidence="6">
    <location>
        <begin position="317"/>
        <end position="329"/>
    </location>
</feature>
<evidence type="ECO:0000256" key="1">
    <source>
        <dbReference type="ARBA" id="ARBA00022552"/>
    </source>
</evidence>
<evidence type="ECO:0000259" key="7">
    <source>
        <dbReference type="PROSITE" id="PS00028"/>
    </source>
</evidence>
<dbReference type="GO" id="GO:0005634">
    <property type="term" value="C:nucleus"/>
    <property type="evidence" value="ECO:0007669"/>
    <property type="project" value="TreeGrafter"/>
</dbReference>
<dbReference type="PANTHER" id="PTHR12801:SF45">
    <property type="entry name" value="RNA EXONUCLEASE 4"/>
    <property type="match status" value="1"/>
</dbReference>
<reference evidence="8 9" key="1">
    <citation type="journal article" date="2020" name="G3 (Bethesda)">
        <title>Genetic Underpinnings of Host Manipulation by Ophiocordyceps as Revealed by Comparative Transcriptomics.</title>
        <authorList>
            <person name="Will I."/>
            <person name="Das B."/>
            <person name="Trinh T."/>
            <person name="Brachmann A."/>
            <person name="Ohm R.A."/>
            <person name="de Bekker C."/>
        </authorList>
    </citation>
    <scope>NUCLEOTIDE SEQUENCE [LARGE SCALE GENOMIC DNA]</scope>
    <source>
        <strain evidence="8 9">EC05</strain>
    </source>
</reference>
<evidence type="ECO:0000256" key="4">
    <source>
        <dbReference type="ARBA" id="ARBA00022839"/>
    </source>
</evidence>
<keyword evidence="4 8" id="KW-0269">Exonuclease</keyword>
<dbReference type="PANTHER" id="PTHR12801">
    <property type="entry name" value="RNA EXONUCLEASE REXO1 / RECO3 FAMILY MEMBER-RELATED"/>
    <property type="match status" value="1"/>
</dbReference>
<dbReference type="InterPro" id="IPR012337">
    <property type="entry name" value="RNaseH-like_sf"/>
</dbReference>
<evidence type="ECO:0000313" key="8">
    <source>
        <dbReference type="EMBL" id="KAF4589331.1"/>
    </source>
</evidence>
<feature type="region of interest" description="Disordered" evidence="6">
    <location>
        <begin position="302"/>
        <end position="339"/>
    </location>
</feature>
<dbReference type="SUPFAM" id="SSF53098">
    <property type="entry name" value="Ribonuclease H-like"/>
    <property type="match status" value="1"/>
</dbReference>
<dbReference type="CDD" id="cd06137">
    <property type="entry name" value="DEDDh_RNase"/>
    <property type="match status" value="1"/>
</dbReference>
<dbReference type="InterPro" id="IPR047021">
    <property type="entry name" value="REXO1/3/4-like"/>
</dbReference>
<keyword evidence="3" id="KW-0378">Hydrolase</keyword>
<dbReference type="GO" id="GO:0004527">
    <property type="term" value="F:exonuclease activity"/>
    <property type="evidence" value="ECO:0007669"/>
    <property type="project" value="UniProtKB-KW"/>
</dbReference>
<dbReference type="Proteomes" id="UP000562929">
    <property type="component" value="Unassembled WGS sequence"/>
</dbReference>
<dbReference type="AlphaFoldDB" id="A0A8H4Q7S6"/>
<evidence type="ECO:0000256" key="2">
    <source>
        <dbReference type="ARBA" id="ARBA00022722"/>
    </source>
</evidence>
<dbReference type="SMART" id="SM00479">
    <property type="entry name" value="EXOIII"/>
    <property type="match status" value="1"/>
</dbReference>
<dbReference type="InterPro" id="IPR036397">
    <property type="entry name" value="RNaseH_sf"/>
</dbReference>
<dbReference type="GO" id="GO:0006364">
    <property type="term" value="P:rRNA processing"/>
    <property type="evidence" value="ECO:0007669"/>
    <property type="project" value="UniProtKB-KW"/>
</dbReference>
<evidence type="ECO:0000256" key="5">
    <source>
        <dbReference type="ARBA" id="ARBA00025599"/>
    </source>
</evidence>
<dbReference type="PROSITE" id="PS00028">
    <property type="entry name" value="ZINC_FINGER_C2H2_1"/>
    <property type="match status" value="1"/>
</dbReference>
<protein>
    <submittedName>
        <fullName evidence="8">RNA exonuclease</fullName>
    </submittedName>
</protein>
<accession>A0A8H4Q7S6</accession>
<dbReference type="InterPro" id="IPR013087">
    <property type="entry name" value="Znf_C2H2_type"/>
</dbReference>
<keyword evidence="1" id="KW-0698">rRNA processing</keyword>
<evidence type="ECO:0000313" key="9">
    <source>
        <dbReference type="Proteomes" id="UP000562929"/>
    </source>
</evidence>
<comment type="caution">
    <text evidence="8">The sequence shown here is derived from an EMBL/GenBank/DDBJ whole genome shotgun (WGS) entry which is preliminary data.</text>
</comment>
<comment type="function">
    <text evidence="5">Exoribonuclease involved in ribosome biosynthesis. Involved in the processing of ITS1, the internal transcribed spacer localized between the 18S and 5.8S rRNAs.</text>
</comment>
<gene>
    <name evidence="8" type="ORF">GQ602_003220</name>
</gene>
<feature type="compositionally biased region" description="Polar residues" evidence="6">
    <location>
        <begin position="72"/>
        <end position="83"/>
    </location>
</feature>
<dbReference type="GO" id="GO:0003676">
    <property type="term" value="F:nucleic acid binding"/>
    <property type="evidence" value="ECO:0007669"/>
    <property type="project" value="InterPro"/>
</dbReference>
<evidence type="ECO:0000256" key="3">
    <source>
        <dbReference type="ARBA" id="ARBA00022801"/>
    </source>
</evidence>
<organism evidence="8 9">
    <name type="scientific">Ophiocordyceps camponoti-floridani</name>
    <dbReference type="NCBI Taxonomy" id="2030778"/>
    <lineage>
        <taxon>Eukaryota</taxon>
        <taxon>Fungi</taxon>
        <taxon>Dikarya</taxon>
        <taxon>Ascomycota</taxon>
        <taxon>Pezizomycotina</taxon>
        <taxon>Sordariomycetes</taxon>
        <taxon>Hypocreomycetidae</taxon>
        <taxon>Hypocreales</taxon>
        <taxon>Ophiocordycipitaceae</taxon>
        <taxon>Ophiocordyceps</taxon>
    </lineage>
</organism>